<dbReference type="PANTHER" id="PTHR15454:SF56">
    <property type="entry name" value="PROTEIN PHOSPHATASE 1 REGULATORY SUBUNIT 7-RELATED"/>
    <property type="match status" value="1"/>
</dbReference>
<name>A0AAD5YNS8_9APHY</name>
<protein>
    <recommendedName>
        <fullName evidence="6">L domain-like protein</fullName>
    </recommendedName>
</protein>
<keyword evidence="5" id="KW-1185">Reference proteome</keyword>
<dbReference type="Pfam" id="PF13855">
    <property type="entry name" value="LRR_8"/>
    <property type="match status" value="1"/>
</dbReference>
<accession>A0AAD5YNS8</accession>
<feature type="compositionally biased region" description="Low complexity" evidence="3">
    <location>
        <begin position="651"/>
        <end position="677"/>
    </location>
</feature>
<evidence type="ECO:0000256" key="3">
    <source>
        <dbReference type="SAM" id="MobiDB-lite"/>
    </source>
</evidence>
<proteinExistence type="predicted"/>
<dbReference type="SUPFAM" id="SSF52047">
    <property type="entry name" value="RNI-like"/>
    <property type="match status" value="1"/>
</dbReference>
<dbReference type="EMBL" id="JANAWD010000011">
    <property type="protein sequence ID" value="KAJ3491538.1"/>
    <property type="molecule type" value="Genomic_DNA"/>
</dbReference>
<feature type="compositionally biased region" description="Low complexity" evidence="3">
    <location>
        <begin position="41"/>
        <end position="61"/>
    </location>
</feature>
<dbReference type="SMART" id="SM00364">
    <property type="entry name" value="LRR_BAC"/>
    <property type="match status" value="4"/>
</dbReference>
<sequence length="974" mass="106053">MRSRPPSTSIASPISLSGRATPTLRTSQSVKNLRSPSPIKTTAMARPPSRAASAAPSTPTSLRRVHSGAPAIRTRSISTMSSTSTPRAKVSPTPPARTPSPTKSRTPLSVREQIALKRAEARKVLSKSGTPSRADVFEGLEDASPAGFGTIQEENIDLGRWSVRETIERARSTGALNLASRSLPCLPSALFEIHLGVKPEPLKLLPVEPPITTSSSDDPSSSRRRAENHSGPSWYEAQDLEILKAWSNEIVEIQPEISMFGSLKTIDLRNNQLEGLPDSFADLTALSSLDLSHNHLKSLPHNFWALPSLAILNLSHNSLSALPFNSPFEEGTNPLDRTSDPRGEWYSETITRATKPLPKLTSLDVSHNIIPASAIPHDVNHYPALLNKLDLSFNPLGNCIPVFRALSKLVTLQELKFEHAAIADDSFPVSLFTDDETTSSSTRRFPLLTTLDLGETHASRPVIESVFLPPFIKQTLDFDVTSDPPKDGTIRIVVGRRIVKEAWEIEAERRAKIKAERHLAALKAEEDAVSSLDGFRSSSPSKSRTHSRTFSSSQRKVTDRQRPPVIKEEWEIEADKKLNTEGAKRRARAAAAMADLGALSSASGSSNRSKSPTKSATTTKITAKPTVQKEAWEIEAEQGLLTAGGRRRARALAAMQATASPLSPSESSRSPLSTPATSPSPPHSMSVLSNPKYYDTNSRTLTLPSSVAVTAHGRSYSLVSKAQPLSRSLSALPSSNSGAGNGNADLALAVPTPTLPLYAILSQAFSHTLRTLILSNRKMDTSFALPLDGEGPFLPCLEELGLEGCNLGEDVAVSRIQEGSDGAKGGEKEKTKEKLLKIIPRLFPSLRSLDLSYNSLTSAAFTKDTLSALILASDSTKSKKEGLRHLRLRGNRLTDLDAFQEMAVGFKGFRENKEWKLEELDLRDNEIGRLGYELGLLPLEVFLVDGNVFRIPPRRVWEREGTKGLLSWLRGRLE</sequence>
<dbReference type="PANTHER" id="PTHR15454">
    <property type="entry name" value="NISCHARIN RELATED"/>
    <property type="match status" value="1"/>
</dbReference>
<evidence type="ECO:0008006" key="6">
    <source>
        <dbReference type="Google" id="ProtNLM"/>
    </source>
</evidence>
<dbReference type="SMART" id="SM00369">
    <property type="entry name" value="LRR_TYP"/>
    <property type="match status" value="6"/>
</dbReference>
<feature type="region of interest" description="Disordered" evidence="3">
    <location>
        <begin position="1"/>
        <end position="109"/>
    </location>
</feature>
<reference evidence="4" key="1">
    <citation type="submission" date="2022-07" db="EMBL/GenBank/DDBJ databases">
        <title>Genome Sequence of Physisporinus lineatus.</title>
        <authorList>
            <person name="Buettner E."/>
        </authorList>
    </citation>
    <scope>NUCLEOTIDE SEQUENCE</scope>
    <source>
        <strain evidence="4">VT162</strain>
    </source>
</reference>
<dbReference type="PROSITE" id="PS51450">
    <property type="entry name" value="LRR"/>
    <property type="match status" value="3"/>
</dbReference>
<evidence type="ECO:0000256" key="2">
    <source>
        <dbReference type="ARBA" id="ARBA00022737"/>
    </source>
</evidence>
<keyword evidence="2" id="KW-0677">Repeat</keyword>
<evidence type="ECO:0000313" key="4">
    <source>
        <dbReference type="EMBL" id="KAJ3491538.1"/>
    </source>
</evidence>
<dbReference type="GO" id="GO:0005737">
    <property type="term" value="C:cytoplasm"/>
    <property type="evidence" value="ECO:0007669"/>
    <property type="project" value="TreeGrafter"/>
</dbReference>
<dbReference type="PRINTS" id="PR00019">
    <property type="entry name" value="LEURICHRPT"/>
</dbReference>
<dbReference type="InterPro" id="IPR003591">
    <property type="entry name" value="Leu-rich_rpt_typical-subtyp"/>
</dbReference>
<dbReference type="InterPro" id="IPR001611">
    <property type="entry name" value="Leu-rich_rpt"/>
</dbReference>
<feature type="compositionally biased region" description="Low complexity" evidence="3">
    <location>
        <begin position="72"/>
        <end position="85"/>
    </location>
</feature>
<dbReference type="AlphaFoldDB" id="A0AAD5YNS8"/>
<keyword evidence="1" id="KW-0433">Leucine-rich repeat</keyword>
<feature type="compositionally biased region" description="Polar residues" evidence="3">
    <location>
        <begin position="1"/>
        <end position="40"/>
    </location>
</feature>
<comment type="caution">
    <text evidence="4">The sequence shown here is derived from an EMBL/GenBank/DDBJ whole genome shotgun (WGS) entry which is preliminary data.</text>
</comment>
<dbReference type="Gene3D" id="3.80.10.10">
    <property type="entry name" value="Ribonuclease Inhibitor"/>
    <property type="match status" value="3"/>
</dbReference>
<evidence type="ECO:0000313" key="5">
    <source>
        <dbReference type="Proteomes" id="UP001212997"/>
    </source>
</evidence>
<dbReference type="InterPro" id="IPR032675">
    <property type="entry name" value="LRR_dom_sf"/>
</dbReference>
<dbReference type="Proteomes" id="UP001212997">
    <property type="component" value="Unassembled WGS sequence"/>
</dbReference>
<feature type="region of interest" description="Disordered" evidence="3">
    <location>
        <begin position="651"/>
        <end position="692"/>
    </location>
</feature>
<feature type="region of interest" description="Disordered" evidence="3">
    <location>
        <begin position="206"/>
        <end position="231"/>
    </location>
</feature>
<feature type="region of interest" description="Disordered" evidence="3">
    <location>
        <begin position="598"/>
        <end position="624"/>
    </location>
</feature>
<feature type="compositionally biased region" description="Low complexity" evidence="3">
    <location>
        <begin position="99"/>
        <end position="109"/>
    </location>
</feature>
<feature type="region of interest" description="Disordered" evidence="3">
    <location>
        <begin position="530"/>
        <end position="570"/>
    </location>
</feature>
<dbReference type="SUPFAM" id="SSF52058">
    <property type="entry name" value="L domain-like"/>
    <property type="match status" value="1"/>
</dbReference>
<gene>
    <name evidence="4" type="ORF">NLI96_g671</name>
</gene>
<organism evidence="4 5">
    <name type="scientific">Meripilus lineatus</name>
    <dbReference type="NCBI Taxonomy" id="2056292"/>
    <lineage>
        <taxon>Eukaryota</taxon>
        <taxon>Fungi</taxon>
        <taxon>Dikarya</taxon>
        <taxon>Basidiomycota</taxon>
        <taxon>Agaricomycotina</taxon>
        <taxon>Agaricomycetes</taxon>
        <taxon>Polyporales</taxon>
        <taxon>Meripilaceae</taxon>
        <taxon>Meripilus</taxon>
    </lineage>
</organism>
<feature type="compositionally biased region" description="Basic and acidic residues" evidence="3">
    <location>
        <begin position="556"/>
        <end position="570"/>
    </location>
</feature>
<evidence type="ECO:0000256" key="1">
    <source>
        <dbReference type="ARBA" id="ARBA00022614"/>
    </source>
</evidence>